<evidence type="ECO:0000313" key="2">
    <source>
        <dbReference type="EMBL" id="MBD2870893.1"/>
    </source>
</evidence>
<dbReference type="Gene3D" id="3.10.350.10">
    <property type="entry name" value="LysM domain"/>
    <property type="match status" value="3"/>
</dbReference>
<dbReference type="InterPro" id="IPR036779">
    <property type="entry name" value="LysM_dom_sf"/>
</dbReference>
<dbReference type="SUPFAM" id="SSF54106">
    <property type="entry name" value="LysM domain"/>
    <property type="match status" value="3"/>
</dbReference>
<protein>
    <submittedName>
        <fullName evidence="2">LysM peptidoglycan-binding domain-containing protein</fullName>
    </submittedName>
</protein>
<evidence type="ECO:0000313" key="3">
    <source>
        <dbReference type="Proteomes" id="UP000632125"/>
    </source>
</evidence>
<dbReference type="PROSITE" id="PS51782">
    <property type="entry name" value="LYSM"/>
    <property type="match status" value="3"/>
</dbReference>
<feature type="domain" description="LysM" evidence="1">
    <location>
        <begin position="9"/>
        <end position="57"/>
    </location>
</feature>
<name>A0A927CQE0_9BACL</name>
<sequence>MALLEGVHYIYTVKPGDTLYEIANRYGSTVQLLEQTNALFDPVTDPGLIHPGQVLVISETGLGQRSAVSYMINAGDSLYTIGKRFSAIPDLLVGLNPLITDADVIYAGTPMAVPAFIYEVESGDSLYRIGQKLGVPMKEIIQANRNRPGFSPDVLYIGYRLIVPMPSSNNIVVFRPQPGARITPGQALEGIARAFEATILYQVVDDNGVVVTREKHLTTSAGAPEYGSFSAAILFDRQPTADGGEVWVYARSAMDGRIIDLVQVKVGF</sequence>
<comment type="caution">
    <text evidence="2">The sequence shown here is derived from an EMBL/GenBank/DDBJ whole genome shotgun (WGS) entry which is preliminary data.</text>
</comment>
<dbReference type="GO" id="GO:0008932">
    <property type="term" value="F:lytic endotransglycosylase activity"/>
    <property type="evidence" value="ECO:0007669"/>
    <property type="project" value="TreeGrafter"/>
</dbReference>
<feature type="domain" description="LysM" evidence="1">
    <location>
        <begin position="116"/>
        <end position="163"/>
    </location>
</feature>
<dbReference type="PANTHER" id="PTHR33734">
    <property type="entry name" value="LYSM DOMAIN-CONTAINING GPI-ANCHORED PROTEIN 2"/>
    <property type="match status" value="1"/>
</dbReference>
<reference evidence="2" key="1">
    <citation type="submission" date="2020-09" db="EMBL/GenBank/DDBJ databases">
        <title>A novel bacterium of genus Paenibacillus, isolated from South China Sea.</title>
        <authorList>
            <person name="Huang H."/>
            <person name="Mo K."/>
            <person name="Hu Y."/>
        </authorList>
    </citation>
    <scope>NUCLEOTIDE SEQUENCE</scope>
    <source>
        <strain evidence="2">IB182493</strain>
    </source>
</reference>
<accession>A0A927CQE0</accession>
<dbReference type="CDD" id="cd00118">
    <property type="entry name" value="LysM"/>
    <property type="match status" value="3"/>
</dbReference>
<proteinExistence type="predicted"/>
<dbReference type="AlphaFoldDB" id="A0A927CQE0"/>
<dbReference type="SMART" id="SM00257">
    <property type="entry name" value="LysM"/>
    <property type="match status" value="3"/>
</dbReference>
<dbReference type="EMBL" id="JACXIY010000024">
    <property type="protein sequence ID" value="MBD2870893.1"/>
    <property type="molecule type" value="Genomic_DNA"/>
</dbReference>
<gene>
    <name evidence="2" type="ORF">IDH41_20115</name>
</gene>
<dbReference type="Pfam" id="PF10648">
    <property type="entry name" value="Gmad2"/>
    <property type="match status" value="1"/>
</dbReference>
<dbReference type="Pfam" id="PF01476">
    <property type="entry name" value="LysM"/>
    <property type="match status" value="3"/>
</dbReference>
<dbReference type="InterPro" id="IPR018392">
    <property type="entry name" value="LysM"/>
</dbReference>
<dbReference type="RefSeq" id="WP_190864193.1">
    <property type="nucleotide sequence ID" value="NZ_JACXIY010000024.1"/>
</dbReference>
<dbReference type="Proteomes" id="UP000632125">
    <property type="component" value="Unassembled WGS sequence"/>
</dbReference>
<keyword evidence="3" id="KW-1185">Reference proteome</keyword>
<organism evidence="2 3">
    <name type="scientific">Paenibacillus arenilitoris</name>
    <dbReference type="NCBI Taxonomy" id="2772299"/>
    <lineage>
        <taxon>Bacteria</taxon>
        <taxon>Bacillati</taxon>
        <taxon>Bacillota</taxon>
        <taxon>Bacilli</taxon>
        <taxon>Bacillales</taxon>
        <taxon>Paenibacillaceae</taxon>
        <taxon>Paenibacillus</taxon>
    </lineage>
</organism>
<feature type="domain" description="LysM" evidence="1">
    <location>
        <begin position="68"/>
        <end position="113"/>
    </location>
</feature>
<dbReference type="InterPro" id="IPR018911">
    <property type="entry name" value="Gmad2_Ig-like_dom"/>
</dbReference>
<dbReference type="PANTHER" id="PTHR33734:SF22">
    <property type="entry name" value="MEMBRANE-BOUND LYTIC MUREIN TRANSGLYCOSYLASE D"/>
    <property type="match status" value="1"/>
</dbReference>
<evidence type="ECO:0000259" key="1">
    <source>
        <dbReference type="PROSITE" id="PS51782"/>
    </source>
</evidence>